<dbReference type="EMBL" id="JBBWWR010000017">
    <property type="protein sequence ID" value="KAK8945535.1"/>
    <property type="molecule type" value="Genomic_DNA"/>
</dbReference>
<proteinExistence type="predicted"/>
<organism evidence="1 2">
    <name type="scientific">Platanthera guangdongensis</name>
    <dbReference type="NCBI Taxonomy" id="2320717"/>
    <lineage>
        <taxon>Eukaryota</taxon>
        <taxon>Viridiplantae</taxon>
        <taxon>Streptophyta</taxon>
        <taxon>Embryophyta</taxon>
        <taxon>Tracheophyta</taxon>
        <taxon>Spermatophyta</taxon>
        <taxon>Magnoliopsida</taxon>
        <taxon>Liliopsida</taxon>
        <taxon>Asparagales</taxon>
        <taxon>Orchidaceae</taxon>
        <taxon>Orchidoideae</taxon>
        <taxon>Orchideae</taxon>
        <taxon>Orchidinae</taxon>
        <taxon>Platanthera</taxon>
    </lineage>
</organism>
<accession>A0ABR2LMT1</accession>
<dbReference type="Proteomes" id="UP001412067">
    <property type="component" value="Unassembled WGS sequence"/>
</dbReference>
<protein>
    <submittedName>
        <fullName evidence="1">Uncharacterized protein</fullName>
    </submittedName>
</protein>
<comment type="caution">
    <text evidence="1">The sequence shown here is derived from an EMBL/GenBank/DDBJ whole genome shotgun (WGS) entry which is preliminary data.</text>
</comment>
<evidence type="ECO:0000313" key="1">
    <source>
        <dbReference type="EMBL" id="KAK8945535.1"/>
    </source>
</evidence>
<evidence type="ECO:0000313" key="2">
    <source>
        <dbReference type="Proteomes" id="UP001412067"/>
    </source>
</evidence>
<sequence length="88" mass="10089">MPILPMTPKHIKPFDAFTSIDGDEMRIRDLSLSEMKKFRRAMANYELCKLMEQWIHGGKSLLLPLSLSVLTETNSPACFTKTKMMLNV</sequence>
<reference evidence="1 2" key="1">
    <citation type="journal article" date="2022" name="Nat. Plants">
        <title>Genomes of leafy and leafless Platanthera orchids illuminate the evolution of mycoheterotrophy.</title>
        <authorList>
            <person name="Li M.H."/>
            <person name="Liu K.W."/>
            <person name="Li Z."/>
            <person name="Lu H.C."/>
            <person name="Ye Q.L."/>
            <person name="Zhang D."/>
            <person name="Wang J.Y."/>
            <person name="Li Y.F."/>
            <person name="Zhong Z.M."/>
            <person name="Liu X."/>
            <person name="Yu X."/>
            <person name="Liu D.K."/>
            <person name="Tu X.D."/>
            <person name="Liu B."/>
            <person name="Hao Y."/>
            <person name="Liao X.Y."/>
            <person name="Jiang Y.T."/>
            <person name="Sun W.H."/>
            <person name="Chen J."/>
            <person name="Chen Y.Q."/>
            <person name="Ai Y."/>
            <person name="Zhai J.W."/>
            <person name="Wu S.S."/>
            <person name="Zhou Z."/>
            <person name="Hsiao Y.Y."/>
            <person name="Wu W.L."/>
            <person name="Chen Y.Y."/>
            <person name="Lin Y.F."/>
            <person name="Hsu J.L."/>
            <person name="Li C.Y."/>
            <person name="Wang Z.W."/>
            <person name="Zhao X."/>
            <person name="Zhong W.Y."/>
            <person name="Ma X.K."/>
            <person name="Ma L."/>
            <person name="Huang J."/>
            <person name="Chen G.Z."/>
            <person name="Huang M.Z."/>
            <person name="Huang L."/>
            <person name="Peng D.H."/>
            <person name="Luo Y.B."/>
            <person name="Zou S.Q."/>
            <person name="Chen S.P."/>
            <person name="Lan S."/>
            <person name="Tsai W.C."/>
            <person name="Van de Peer Y."/>
            <person name="Liu Z.J."/>
        </authorList>
    </citation>
    <scope>NUCLEOTIDE SEQUENCE [LARGE SCALE GENOMIC DNA]</scope>
    <source>
        <strain evidence="1">Lor288</strain>
    </source>
</reference>
<gene>
    <name evidence="1" type="ORF">KSP40_PGU004456</name>
</gene>
<name>A0ABR2LMT1_9ASPA</name>
<keyword evidence="2" id="KW-1185">Reference proteome</keyword>